<feature type="domain" description="Type I restriction enzyme R protein N-terminal" evidence="2">
    <location>
        <begin position="32"/>
        <end position="134"/>
    </location>
</feature>
<feature type="coiled-coil region" evidence="1">
    <location>
        <begin position="243"/>
        <end position="283"/>
    </location>
</feature>
<keyword evidence="3" id="KW-0255">Endonuclease</keyword>
<dbReference type="EMBL" id="JBHMEY010000094">
    <property type="protein sequence ID" value="MFB9098578.1"/>
    <property type="molecule type" value="Genomic_DNA"/>
</dbReference>
<dbReference type="GO" id="GO:0004519">
    <property type="term" value="F:endonuclease activity"/>
    <property type="evidence" value="ECO:0007669"/>
    <property type="project" value="UniProtKB-KW"/>
</dbReference>
<evidence type="ECO:0000259" key="2">
    <source>
        <dbReference type="Pfam" id="PF13588"/>
    </source>
</evidence>
<keyword evidence="4" id="KW-1185">Reference proteome</keyword>
<name>A0ABV5GT58_9FLAO</name>
<evidence type="ECO:0000313" key="4">
    <source>
        <dbReference type="Proteomes" id="UP001589607"/>
    </source>
</evidence>
<reference evidence="3 4" key="1">
    <citation type="submission" date="2024-09" db="EMBL/GenBank/DDBJ databases">
        <authorList>
            <person name="Sun Q."/>
            <person name="Mori K."/>
        </authorList>
    </citation>
    <scope>NUCLEOTIDE SEQUENCE [LARGE SCALE GENOMIC DNA]</scope>
    <source>
        <strain evidence="3 4">CECT 7955</strain>
    </source>
</reference>
<dbReference type="PIRSF" id="PIRSF035009">
    <property type="entry name" value="UCP035009_HSDR_N"/>
    <property type="match status" value="1"/>
</dbReference>
<evidence type="ECO:0000256" key="1">
    <source>
        <dbReference type="SAM" id="Coils"/>
    </source>
</evidence>
<sequence length="362" mass="42227">MKINNSNNMELNTQLKALADKIVMLKDKIETEESTKHAFVLPFINLLGYDTFNPTEVVPEFTADIGLKKGEKVDYAIFENNEPILIIECKNWKENLSIHNSQLLRYFHVTKTRFALLTNGIQYQFFTDLDEKNKMDQKPFLEFDITNIKENTINEIAKFHKSNFDVNNIVNNASSLKYTKEIKKLIQEEINTPSNEFVRMFANKVYSGRLTEKVIEEFKELVQKGCNQFISEKVNDRLNAALNKEAEKQLEDQIEEVVESTKIETTEEELEAYKIVVAILRRKIPTSRIVHRDTQSYFGILLDDNNRKPLCRLHLNATKKYLGVFDDKKNETRLPIETIDDIYQFETELLETVGFYEGVNQV</sequence>
<dbReference type="InterPro" id="IPR017035">
    <property type="entry name" value="UCP035009_HsdR_All3000-type"/>
</dbReference>
<accession>A0ABV5GT58</accession>
<feature type="coiled-coil region" evidence="1">
    <location>
        <begin position="8"/>
        <end position="35"/>
    </location>
</feature>
<evidence type="ECO:0000313" key="3">
    <source>
        <dbReference type="EMBL" id="MFB9098578.1"/>
    </source>
</evidence>
<dbReference type="InterPro" id="IPR029464">
    <property type="entry name" value="HSDR_N"/>
</dbReference>
<gene>
    <name evidence="3" type="ORF">ACFFVF_18885</name>
</gene>
<organism evidence="3 4">
    <name type="scientific">Flavobacterium jumunjinense</name>
    <dbReference type="NCBI Taxonomy" id="998845"/>
    <lineage>
        <taxon>Bacteria</taxon>
        <taxon>Pseudomonadati</taxon>
        <taxon>Bacteroidota</taxon>
        <taxon>Flavobacteriia</taxon>
        <taxon>Flavobacteriales</taxon>
        <taxon>Flavobacteriaceae</taxon>
        <taxon>Flavobacterium</taxon>
    </lineage>
</organism>
<keyword evidence="3" id="KW-0378">Hydrolase</keyword>
<protein>
    <submittedName>
        <fullName evidence="3">Type I restriction endonuclease</fullName>
    </submittedName>
</protein>
<dbReference type="Proteomes" id="UP001589607">
    <property type="component" value="Unassembled WGS sequence"/>
</dbReference>
<comment type="caution">
    <text evidence="3">The sequence shown here is derived from an EMBL/GenBank/DDBJ whole genome shotgun (WGS) entry which is preliminary data.</text>
</comment>
<keyword evidence="1" id="KW-0175">Coiled coil</keyword>
<dbReference type="Pfam" id="PF13588">
    <property type="entry name" value="HSDR_N_2"/>
    <property type="match status" value="1"/>
</dbReference>
<dbReference type="Gene3D" id="3.90.1570.30">
    <property type="match status" value="1"/>
</dbReference>
<proteinExistence type="predicted"/>
<keyword evidence="3" id="KW-0540">Nuclease</keyword>